<dbReference type="GO" id="GO:0016740">
    <property type="term" value="F:transferase activity"/>
    <property type="evidence" value="ECO:0007669"/>
    <property type="project" value="UniProtKB-KW"/>
</dbReference>
<reference evidence="1" key="1">
    <citation type="journal article" date="2011" name="Acta Physiol. Plant.">
        <title>An investigation on the genetic background of Nostoc flagelliforme by similarity analysis of its partial genomic DNA and phylogenetic comparison of deduced related species.</title>
        <authorList>
            <person name="Gao X."/>
            <person name="Liu K."/>
            <person name="Qiu B.S."/>
        </authorList>
    </citation>
    <scope>NUCLEOTIDE SEQUENCE</scope>
    <source>
        <strain evidence="1">Sunitezuoqi</strain>
    </source>
</reference>
<accession>E7DPM5</accession>
<sequence>MPNCYLKLAVYKPCIYILTIIQVRDFSVIKAKAVASGLKGESARMIIILQKILLKRKRAFIFWISLNLDHHANAREVYLLDYLRNQNVF</sequence>
<name>E7DPM5_9NOSO</name>
<evidence type="ECO:0000313" key="1">
    <source>
        <dbReference type="EMBL" id="ADO19033.1"/>
    </source>
</evidence>
<dbReference type="AlphaFoldDB" id="E7DPM5"/>
<proteinExistence type="predicted"/>
<keyword evidence="1" id="KW-0808">Transferase</keyword>
<organism evidence="1">
    <name type="scientific">Nostoc flagelliforme str. Sunitezuoqi</name>
    <dbReference type="NCBI Taxonomy" id="676037"/>
    <lineage>
        <taxon>Bacteria</taxon>
        <taxon>Bacillati</taxon>
        <taxon>Cyanobacteriota</taxon>
        <taxon>Cyanophyceae</taxon>
        <taxon>Nostocales</taxon>
        <taxon>Nostocaceae</taxon>
        <taxon>Nostoc</taxon>
    </lineage>
</organism>
<dbReference type="EMBL" id="HQ291099">
    <property type="protein sequence ID" value="ADO19033.1"/>
    <property type="molecule type" value="Genomic_DNA"/>
</dbReference>
<protein>
    <submittedName>
        <fullName evidence="1">4'-phosphopantetheinyl transferase</fullName>
    </submittedName>
</protein>
<gene>
    <name evidence="1" type="ORF">Nfla_2704</name>
</gene>